<accession>A0ABR3QAM0</accession>
<dbReference type="GeneID" id="95983784"/>
<feature type="region of interest" description="Disordered" evidence="1">
    <location>
        <begin position="1"/>
        <end position="22"/>
    </location>
</feature>
<protein>
    <recommendedName>
        <fullName evidence="4">BTB domain-containing protein</fullName>
    </recommendedName>
</protein>
<dbReference type="RefSeq" id="XP_069211718.1">
    <property type="nucleotide sequence ID" value="XM_069351332.1"/>
</dbReference>
<evidence type="ECO:0008006" key="4">
    <source>
        <dbReference type="Google" id="ProtNLM"/>
    </source>
</evidence>
<gene>
    <name evidence="2" type="ORF">Q8F55_002741</name>
</gene>
<comment type="caution">
    <text evidence="2">The sequence shown here is derived from an EMBL/GenBank/DDBJ whole genome shotgun (WGS) entry which is preliminary data.</text>
</comment>
<evidence type="ECO:0000313" key="2">
    <source>
        <dbReference type="EMBL" id="KAL1411774.1"/>
    </source>
</evidence>
<evidence type="ECO:0000256" key="1">
    <source>
        <dbReference type="SAM" id="MobiDB-lite"/>
    </source>
</evidence>
<dbReference type="Proteomes" id="UP001565368">
    <property type="component" value="Unassembled WGS sequence"/>
</dbReference>
<organism evidence="2 3">
    <name type="scientific">Vanrija albida</name>
    <dbReference type="NCBI Taxonomy" id="181172"/>
    <lineage>
        <taxon>Eukaryota</taxon>
        <taxon>Fungi</taxon>
        <taxon>Dikarya</taxon>
        <taxon>Basidiomycota</taxon>
        <taxon>Agaricomycotina</taxon>
        <taxon>Tremellomycetes</taxon>
        <taxon>Trichosporonales</taxon>
        <taxon>Trichosporonaceae</taxon>
        <taxon>Vanrija</taxon>
    </lineage>
</organism>
<name>A0ABR3QAM0_9TREE</name>
<feature type="compositionally biased region" description="Low complexity" evidence="1">
    <location>
        <begin position="1"/>
        <end position="10"/>
    </location>
</feature>
<dbReference type="EMBL" id="JBBXJM010000002">
    <property type="protein sequence ID" value="KAL1411774.1"/>
    <property type="molecule type" value="Genomic_DNA"/>
</dbReference>
<sequence length="229" mass="25423">MSGSSAASGNSPPPKPSKWSKGNFTIVSADNHVFKIEDYHLRSASPVFRDMMTAGSGSLKIELTDPTMEDWKTIALALRLIVEGTFNMGNIQYIVSVGLFFKKYDCAAASKHLISRLKHDRLGSRVELFILGAALDDDDMCTLALRYPLPQWGEIDGAEKLEPPDKYGADNCIAVGCQFDSSTWPIGWAAATPIKYRWALDRAWRRNKESSTLIPEFKEYLARAKAADL</sequence>
<reference evidence="2 3" key="1">
    <citation type="submission" date="2023-08" db="EMBL/GenBank/DDBJ databases">
        <title>Annotated Genome Sequence of Vanrija albida AlHP1.</title>
        <authorList>
            <person name="Herzog R."/>
        </authorList>
    </citation>
    <scope>NUCLEOTIDE SEQUENCE [LARGE SCALE GENOMIC DNA]</scope>
    <source>
        <strain evidence="2 3">AlHP1</strain>
    </source>
</reference>
<proteinExistence type="predicted"/>
<evidence type="ECO:0000313" key="3">
    <source>
        <dbReference type="Proteomes" id="UP001565368"/>
    </source>
</evidence>
<keyword evidence="3" id="KW-1185">Reference proteome</keyword>